<keyword evidence="4" id="KW-1185">Reference proteome</keyword>
<dbReference type="CDD" id="cd00531">
    <property type="entry name" value="NTF2_like"/>
    <property type="match status" value="1"/>
</dbReference>
<accession>A0ABT2LTM6</accession>
<feature type="domain" description="DUF4440" evidence="2">
    <location>
        <begin position="31"/>
        <end position="137"/>
    </location>
</feature>
<evidence type="ECO:0000313" key="3">
    <source>
        <dbReference type="EMBL" id="MCT7377891.1"/>
    </source>
</evidence>
<proteinExistence type="predicted"/>
<comment type="caution">
    <text evidence="3">The sequence shown here is derived from an EMBL/GenBank/DDBJ whole genome shotgun (WGS) entry which is preliminary data.</text>
</comment>
<name>A0ABT2LTM6_9HYPH</name>
<feature type="signal peptide" evidence="1">
    <location>
        <begin position="1"/>
        <end position="24"/>
    </location>
</feature>
<dbReference type="Proteomes" id="UP001320831">
    <property type="component" value="Unassembled WGS sequence"/>
</dbReference>
<dbReference type="EMBL" id="JAOCZP010000010">
    <property type="protein sequence ID" value="MCT7377891.1"/>
    <property type="molecule type" value="Genomic_DNA"/>
</dbReference>
<dbReference type="Gene3D" id="3.10.450.50">
    <property type="match status" value="1"/>
</dbReference>
<protein>
    <submittedName>
        <fullName evidence="3">Nuclear transport factor 2 family protein</fullName>
    </submittedName>
</protein>
<dbReference type="InterPro" id="IPR032710">
    <property type="entry name" value="NTF2-like_dom_sf"/>
</dbReference>
<sequence length="147" mass="15813">MDRLLTSIFTLLCLCLFALSPAKADAIEDQVKAAYSDWDAAFGEADAKAIAAFYTDDAIFLPATHDVIKGPEGVEKFFAGIFDMGVTGHKLELIEAQGDGDLLFGTAKWSANGKDTNGADQPWGGVATHIFEKQADGSLKLRLHTFN</sequence>
<dbReference type="RefSeq" id="WP_260906626.1">
    <property type="nucleotide sequence ID" value="NZ_JAOCZP010000010.1"/>
</dbReference>
<evidence type="ECO:0000313" key="4">
    <source>
        <dbReference type="Proteomes" id="UP001320831"/>
    </source>
</evidence>
<evidence type="ECO:0000259" key="2">
    <source>
        <dbReference type="Pfam" id="PF14534"/>
    </source>
</evidence>
<keyword evidence="1" id="KW-0732">Signal</keyword>
<evidence type="ECO:0000256" key="1">
    <source>
        <dbReference type="SAM" id="SignalP"/>
    </source>
</evidence>
<dbReference type="InterPro" id="IPR027843">
    <property type="entry name" value="DUF4440"/>
</dbReference>
<dbReference type="SUPFAM" id="SSF54427">
    <property type="entry name" value="NTF2-like"/>
    <property type="match status" value="1"/>
</dbReference>
<feature type="chain" id="PRO_5046585475" evidence="1">
    <location>
        <begin position="25"/>
        <end position="147"/>
    </location>
</feature>
<gene>
    <name evidence="3" type="ORF">N5A92_22990</name>
</gene>
<reference evidence="3 4" key="1">
    <citation type="submission" date="2022-09" db="EMBL/GenBank/DDBJ databases">
        <title>Chelativorans salina sp. nov., a novel slightly halophilic bacterium isolated from a saline lake sediment enrichment.</title>
        <authorList>
            <person name="Gao L."/>
            <person name="Fang B.-Z."/>
            <person name="Li W.-J."/>
        </authorList>
    </citation>
    <scope>NUCLEOTIDE SEQUENCE [LARGE SCALE GENOMIC DNA]</scope>
    <source>
        <strain evidence="3 4">EGI FJ00035</strain>
    </source>
</reference>
<organism evidence="3 4">
    <name type="scientific">Chelativorans salis</name>
    <dbReference type="NCBI Taxonomy" id="2978478"/>
    <lineage>
        <taxon>Bacteria</taxon>
        <taxon>Pseudomonadati</taxon>
        <taxon>Pseudomonadota</taxon>
        <taxon>Alphaproteobacteria</taxon>
        <taxon>Hyphomicrobiales</taxon>
        <taxon>Phyllobacteriaceae</taxon>
        <taxon>Chelativorans</taxon>
    </lineage>
</organism>
<dbReference type="Pfam" id="PF14534">
    <property type="entry name" value="DUF4440"/>
    <property type="match status" value="1"/>
</dbReference>